<dbReference type="InterPro" id="IPR036291">
    <property type="entry name" value="NAD(P)-bd_dom_sf"/>
</dbReference>
<evidence type="ECO:0000313" key="3">
    <source>
        <dbReference type="Proteomes" id="UP000441404"/>
    </source>
</evidence>
<dbReference type="SUPFAM" id="SSF51735">
    <property type="entry name" value="NAD(P)-binding Rossmann-fold domains"/>
    <property type="match status" value="1"/>
</dbReference>
<dbReference type="RefSeq" id="WP_153429621.1">
    <property type="nucleotide sequence ID" value="NZ_WIWJ01000016.1"/>
</dbReference>
<dbReference type="InterPro" id="IPR001509">
    <property type="entry name" value="Epimerase_deHydtase"/>
</dbReference>
<dbReference type="Pfam" id="PF01370">
    <property type="entry name" value="Epimerase"/>
    <property type="match status" value="1"/>
</dbReference>
<dbReference type="Gene3D" id="3.40.50.720">
    <property type="entry name" value="NAD(P)-binding Rossmann-like Domain"/>
    <property type="match status" value="1"/>
</dbReference>
<evidence type="ECO:0000313" key="2">
    <source>
        <dbReference type="EMBL" id="MQT47210.1"/>
    </source>
</evidence>
<name>A0A7X1W8P8_9PSED</name>
<dbReference type="Proteomes" id="UP000441404">
    <property type="component" value="Unassembled WGS sequence"/>
</dbReference>
<organism evidence="2 3">
    <name type="scientific">Pseudomonas helleri</name>
    <dbReference type="NCBI Taxonomy" id="1608996"/>
    <lineage>
        <taxon>Bacteria</taxon>
        <taxon>Pseudomonadati</taxon>
        <taxon>Pseudomonadota</taxon>
        <taxon>Gammaproteobacteria</taxon>
        <taxon>Pseudomonadales</taxon>
        <taxon>Pseudomonadaceae</taxon>
        <taxon>Pseudomonas</taxon>
    </lineage>
</organism>
<evidence type="ECO:0000259" key="1">
    <source>
        <dbReference type="Pfam" id="PF01370"/>
    </source>
</evidence>
<accession>A0A7X1W8P8</accession>
<protein>
    <submittedName>
        <fullName evidence="2">NAD-dependent epimerase/dehydratase family protein</fullName>
    </submittedName>
</protein>
<comment type="caution">
    <text evidence="2">The sequence shown here is derived from an EMBL/GenBank/DDBJ whole genome shotgun (WGS) entry which is preliminary data.</text>
</comment>
<proteinExistence type="predicted"/>
<gene>
    <name evidence="2" type="ORF">GHO40_10780</name>
</gene>
<feature type="domain" description="NAD-dependent epimerase/dehydratase" evidence="1">
    <location>
        <begin position="2"/>
        <end position="196"/>
    </location>
</feature>
<reference evidence="2 3" key="1">
    <citation type="submission" date="2019-10" db="EMBL/GenBank/DDBJ databases">
        <title>Evaluation of single-gene subtyping targets for Pseudomonas.</title>
        <authorList>
            <person name="Reichler S.J."/>
            <person name="Orsi R.H."/>
            <person name="Wiedmann M."/>
            <person name="Martin N.H."/>
            <person name="Murphy S.I."/>
        </authorList>
    </citation>
    <scope>NUCLEOTIDE SEQUENCE [LARGE SCALE GENOMIC DNA]</scope>
    <source>
        <strain evidence="2 3">FSL R10-3257</strain>
    </source>
</reference>
<dbReference type="AlphaFoldDB" id="A0A7X1W8P8"/>
<dbReference type="EMBL" id="WIWJ01000016">
    <property type="protein sequence ID" value="MQT47210.1"/>
    <property type="molecule type" value="Genomic_DNA"/>
</dbReference>
<sequence length="271" mass="30197">MIFIVGSRGRLGQATCRQFDAANVKCIEREVYENWAAPDAASSISRYFSTHTPADSVVYICSGLLDPRLPAEQLHAVNFKLPQNIIRTLAPLGFKTVTFGTAMEETLTANPYVQSKRLLSQLVQEMHGEEFQPTHVRIHTLYGVDEPSPFMFLGQILTAILSNTPFEMTLGRQLREYHHVDDDAFAIRSLIERNVKGVVELSHGHPVRLRALAEAVFEALGKSELLRVGALPEPEQENFGEIFAPPEALNGIEFRESIGAVVEYMKTLTTA</sequence>